<dbReference type="GO" id="GO:0043596">
    <property type="term" value="C:nuclear replication fork"/>
    <property type="evidence" value="ECO:0007669"/>
    <property type="project" value="TreeGrafter"/>
</dbReference>
<dbReference type="InterPro" id="IPR001650">
    <property type="entry name" value="Helicase_C-like"/>
</dbReference>
<feature type="region of interest" description="Disordered" evidence="2">
    <location>
        <begin position="300"/>
        <end position="320"/>
    </location>
</feature>
<dbReference type="EMBL" id="LR877159">
    <property type="protein sequence ID" value="CAD2219927.1"/>
    <property type="molecule type" value="Genomic_DNA"/>
</dbReference>
<keyword evidence="4" id="KW-0067">ATP-binding</keyword>
<dbReference type="SUPFAM" id="SSF52540">
    <property type="entry name" value="P-loop containing nucleoside triphosphate hydrolases"/>
    <property type="match status" value="1"/>
</dbReference>
<gene>
    <name evidence="4" type="ORF">ADEAN_000744100</name>
</gene>
<accession>A0A7G2CLI6</accession>
<dbReference type="InterPro" id="IPR049730">
    <property type="entry name" value="SNF2/RAD54-like_C"/>
</dbReference>
<dbReference type="CDD" id="cd18793">
    <property type="entry name" value="SF2_C_SNF"/>
    <property type="match status" value="1"/>
</dbReference>
<organism evidence="4 5">
    <name type="scientific">Angomonas deanei</name>
    <dbReference type="NCBI Taxonomy" id="59799"/>
    <lineage>
        <taxon>Eukaryota</taxon>
        <taxon>Discoba</taxon>
        <taxon>Euglenozoa</taxon>
        <taxon>Kinetoplastea</taxon>
        <taxon>Metakinetoplastina</taxon>
        <taxon>Trypanosomatida</taxon>
        <taxon>Trypanosomatidae</taxon>
        <taxon>Strigomonadinae</taxon>
        <taxon>Angomonas</taxon>
    </lineage>
</organism>
<feature type="compositionally biased region" description="Polar residues" evidence="2">
    <location>
        <begin position="173"/>
        <end position="187"/>
    </location>
</feature>
<dbReference type="PANTHER" id="PTHR45766:SF6">
    <property type="entry name" value="SWI_SNF-RELATED MATRIX-ASSOCIATED ACTIN-DEPENDENT REGULATOR OF CHROMATIN SUBFAMILY A-LIKE PROTEIN 1"/>
    <property type="match status" value="1"/>
</dbReference>
<keyword evidence="4" id="KW-0347">Helicase</keyword>
<evidence type="ECO:0000313" key="5">
    <source>
        <dbReference type="Proteomes" id="UP000515908"/>
    </source>
</evidence>
<dbReference type="GO" id="GO:0006281">
    <property type="term" value="P:DNA repair"/>
    <property type="evidence" value="ECO:0007669"/>
    <property type="project" value="TreeGrafter"/>
</dbReference>
<dbReference type="SMART" id="SM00490">
    <property type="entry name" value="HELICc"/>
    <property type="match status" value="1"/>
</dbReference>
<dbReference type="PROSITE" id="PS51194">
    <property type="entry name" value="HELICASE_CTER"/>
    <property type="match status" value="1"/>
</dbReference>
<proteinExistence type="predicted"/>
<feature type="domain" description="Helicase C-terminal" evidence="3">
    <location>
        <begin position="1"/>
        <end position="136"/>
    </location>
</feature>
<keyword evidence="5" id="KW-1185">Reference proteome</keyword>
<dbReference type="OrthoDB" id="2801544at2759"/>
<keyword evidence="4" id="KW-0547">Nucleotide-binding</keyword>
<feature type="compositionally biased region" description="Polar residues" evidence="2">
    <location>
        <begin position="300"/>
        <end position="312"/>
    </location>
</feature>
<evidence type="ECO:0000256" key="1">
    <source>
        <dbReference type="ARBA" id="ARBA00022801"/>
    </source>
</evidence>
<dbReference type="PANTHER" id="PTHR45766">
    <property type="entry name" value="DNA ANNEALING HELICASE AND ENDONUCLEASE ZRANB3 FAMILY MEMBER"/>
    <property type="match status" value="1"/>
</dbReference>
<sequence length="441" mass="47293">MDAIKQAVEGVRPKRPIDYIFISGETPAGQREQLADHFRTDPHCPVAVLSMQSSGTGHNFTCASTVVFAELDWNPSTHLQCEDRVHRIGQSNPCSIKYLLAEGTSDTVIWSLLQTKFSVTNALMESQVRAAEGDFKTIAERSNVARRDVSPVATQSTLDGFIKSQVSQRDKTGSTTPQELSDKTATPTPDEVKQKEEPKIVISLAEMEKRGLRPMQTGMRGPPLPTVTSPIKSDPALKTAAGSVLQMLAKGAGQTKEDDDVVIVHKTPQPKADISPTPIVSLVSSMGAPSGSVPRRRTTFTLGDRSSNTPSVSPVAPVLHSSDSAPAEVVSLDNSPNRLSVHVPFKRRRSGTLIAEEGSAPIPHPPPPVVVPLVESSTVGGPVAHKRTVFKFNTAPAGPSNVTEPSVPASEGKSTPLFQPDFVKPSDASRPARTQFVFKKQ</sequence>
<dbReference type="VEuPathDB" id="TriTrypDB:ADEAN_000744100"/>
<evidence type="ECO:0000313" key="4">
    <source>
        <dbReference type="EMBL" id="CAD2219927.1"/>
    </source>
</evidence>
<evidence type="ECO:0000259" key="3">
    <source>
        <dbReference type="PROSITE" id="PS51194"/>
    </source>
</evidence>
<feature type="region of interest" description="Disordered" evidence="2">
    <location>
        <begin position="393"/>
        <end position="441"/>
    </location>
</feature>
<feature type="region of interest" description="Disordered" evidence="2">
    <location>
        <begin position="160"/>
        <end position="198"/>
    </location>
</feature>
<protein>
    <submittedName>
        <fullName evidence="4">Helicase conserved C-terminal domain containing protein, putative</fullName>
    </submittedName>
</protein>
<dbReference type="GO" id="GO:0004386">
    <property type="term" value="F:helicase activity"/>
    <property type="evidence" value="ECO:0007669"/>
    <property type="project" value="UniProtKB-KW"/>
</dbReference>
<dbReference type="Pfam" id="PF00271">
    <property type="entry name" value="Helicase_C"/>
    <property type="match status" value="1"/>
</dbReference>
<dbReference type="Proteomes" id="UP000515908">
    <property type="component" value="Chromosome 15"/>
</dbReference>
<name>A0A7G2CLI6_9TRYP</name>
<dbReference type="Gene3D" id="3.40.50.300">
    <property type="entry name" value="P-loop containing nucleotide triphosphate hydrolases"/>
    <property type="match status" value="1"/>
</dbReference>
<dbReference type="InterPro" id="IPR027417">
    <property type="entry name" value="P-loop_NTPase"/>
</dbReference>
<dbReference type="AlphaFoldDB" id="A0A7G2CLI6"/>
<dbReference type="GO" id="GO:0016787">
    <property type="term" value="F:hydrolase activity"/>
    <property type="evidence" value="ECO:0007669"/>
    <property type="project" value="UniProtKB-KW"/>
</dbReference>
<dbReference type="GO" id="GO:0031297">
    <property type="term" value="P:replication fork processing"/>
    <property type="evidence" value="ECO:0007669"/>
    <property type="project" value="TreeGrafter"/>
</dbReference>
<evidence type="ECO:0000256" key="2">
    <source>
        <dbReference type="SAM" id="MobiDB-lite"/>
    </source>
</evidence>
<keyword evidence="1" id="KW-0378">Hydrolase</keyword>
<reference evidence="4 5" key="1">
    <citation type="submission" date="2020-08" db="EMBL/GenBank/DDBJ databases">
        <authorList>
            <person name="Newling K."/>
            <person name="Davey J."/>
            <person name="Forrester S."/>
        </authorList>
    </citation>
    <scope>NUCLEOTIDE SEQUENCE [LARGE SCALE GENOMIC DNA]</scope>
    <source>
        <strain evidence="5">Crithidia deanei Carvalho (ATCC PRA-265)</strain>
    </source>
</reference>